<organism evidence="2 3">
    <name type="scientific">Rhodococcus olei</name>
    <dbReference type="NCBI Taxonomy" id="2161675"/>
    <lineage>
        <taxon>Bacteria</taxon>
        <taxon>Bacillati</taxon>
        <taxon>Actinomycetota</taxon>
        <taxon>Actinomycetes</taxon>
        <taxon>Mycobacteriales</taxon>
        <taxon>Nocardiaceae</taxon>
        <taxon>Rhodococcus</taxon>
    </lineage>
</organism>
<feature type="domain" description="Histidine kinase/HSP90-like ATPase" evidence="1">
    <location>
        <begin position="24"/>
        <end position="128"/>
    </location>
</feature>
<evidence type="ECO:0000313" key="2">
    <source>
        <dbReference type="EMBL" id="GAA4483095.1"/>
    </source>
</evidence>
<dbReference type="InterPro" id="IPR003594">
    <property type="entry name" value="HATPase_dom"/>
</dbReference>
<dbReference type="Proteomes" id="UP001501183">
    <property type="component" value="Unassembled WGS sequence"/>
</dbReference>
<reference evidence="3" key="1">
    <citation type="journal article" date="2019" name="Int. J. Syst. Evol. Microbiol.">
        <title>The Global Catalogue of Microorganisms (GCM) 10K type strain sequencing project: providing services to taxonomists for standard genome sequencing and annotation.</title>
        <authorList>
            <consortium name="The Broad Institute Genomics Platform"/>
            <consortium name="The Broad Institute Genome Sequencing Center for Infectious Disease"/>
            <person name="Wu L."/>
            <person name="Ma J."/>
        </authorList>
    </citation>
    <scope>NUCLEOTIDE SEQUENCE [LARGE SCALE GENOMIC DNA]</scope>
    <source>
        <strain evidence="3">JCM 32206</strain>
    </source>
</reference>
<keyword evidence="3" id="KW-1185">Reference proteome</keyword>
<dbReference type="EMBL" id="BAABFB010000051">
    <property type="protein sequence ID" value="GAA4483095.1"/>
    <property type="molecule type" value="Genomic_DNA"/>
</dbReference>
<dbReference type="InterPro" id="IPR036890">
    <property type="entry name" value="HATPase_C_sf"/>
</dbReference>
<dbReference type="RefSeq" id="WP_345347492.1">
    <property type="nucleotide sequence ID" value="NZ_BAABFB010000051.1"/>
</dbReference>
<comment type="caution">
    <text evidence="2">The sequence shown here is derived from an EMBL/GenBank/DDBJ whole genome shotgun (WGS) entry which is preliminary data.</text>
</comment>
<protein>
    <recommendedName>
        <fullName evidence="1">Histidine kinase/HSP90-like ATPase domain-containing protein</fullName>
    </recommendedName>
</protein>
<dbReference type="Pfam" id="PF13581">
    <property type="entry name" value="HATPase_c_2"/>
    <property type="match status" value="1"/>
</dbReference>
<gene>
    <name evidence="2" type="ORF">GCM10023094_34180</name>
</gene>
<name>A0ABP8PAG1_9NOCA</name>
<evidence type="ECO:0000259" key="1">
    <source>
        <dbReference type="Pfam" id="PF13581"/>
    </source>
</evidence>
<sequence length="143" mass="15469">MSEGIKSAEPGETASTTPVELRVRAQYGQLPVLRTMAEAIAVLADFDLDAVSDVKLAVDEVCSQLIRDAAGGTDLICRFQLVDDALHVHAWTDTVSVHVPDKQGFGWHVLRTLTDSLTVNHEPTDRGTVRTTIAFTRVRGGDG</sequence>
<proteinExistence type="predicted"/>
<evidence type="ECO:0000313" key="3">
    <source>
        <dbReference type="Proteomes" id="UP001501183"/>
    </source>
</evidence>
<accession>A0ABP8PAG1</accession>
<dbReference type="Gene3D" id="3.30.565.10">
    <property type="entry name" value="Histidine kinase-like ATPase, C-terminal domain"/>
    <property type="match status" value="1"/>
</dbReference>